<evidence type="ECO:0000313" key="4">
    <source>
        <dbReference type="EMBL" id="MFC6081235.1"/>
    </source>
</evidence>
<proteinExistence type="predicted"/>
<dbReference type="RefSeq" id="WP_380748850.1">
    <property type="nucleotide sequence ID" value="NZ_JBHSRF010000008.1"/>
</dbReference>
<organism evidence="4 5">
    <name type="scientific">Sphaerisporangium aureirubrum</name>
    <dbReference type="NCBI Taxonomy" id="1544736"/>
    <lineage>
        <taxon>Bacteria</taxon>
        <taxon>Bacillati</taxon>
        <taxon>Actinomycetota</taxon>
        <taxon>Actinomycetes</taxon>
        <taxon>Streptosporangiales</taxon>
        <taxon>Streptosporangiaceae</taxon>
        <taxon>Sphaerisporangium</taxon>
    </lineage>
</organism>
<dbReference type="Pfam" id="PF01145">
    <property type="entry name" value="Band_7"/>
    <property type="match status" value="1"/>
</dbReference>
<dbReference type="Proteomes" id="UP001596137">
    <property type="component" value="Unassembled WGS sequence"/>
</dbReference>
<accession>A0ABW1ND57</accession>
<keyword evidence="2" id="KW-0472">Membrane</keyword>
<evidence type="ECO:0000313" key="5">
    <source>
        <dbReference type="Proteomes" id="UP001596137"/>
    </source>
</evidence>
<dbReference type="EMBL" id="JBHSRF010000008">
    <property type="protein sequence ID" value="MFC6081235.1"/>
    <property type="molecule type" value="Genomic_DNA"/>
</dbReference>
<comment type="caution">
    <text evidence="4">The sequence shown here is derived from an EMBL/GenBank/DDBJ whole genome shotgun (WGS) entry which is preliminary data.</text>
</comment>
<dbReference type="InterPro" id="IPR001107">
    <property type="entry name" value="Band_7"/>
</dbReference>
<keyword evidence="2" id="KW-0812">Transmembrane</keyword>
<evidence type="ECO:0000256" key="2">
    <source>
        <dbReference type="SAM" id="Phobius"/>
    </source>
</evidence>
<feature type="transmembrane region" description="Helical" evidence="2">
    <location>
        <begin position="7"/>
        <end position="28"/>
    </location>
</feature>
<keyword evidence="2" id="KW-1133">Transmembrane helix</keyword>
<feature type="domain" description="Band 7" evidence="3">
    <location>
        <begin position="329"/>
        <end position="518"/>
    </location>
</feature>
<sequence length="641" mass="70467">MKSSNGLGLIFGLGGLVLLTAISIFLGWLGMPGWLILLLVVGALVGLLVLAWRQYHRWMVHVPVDHICVVHRVIGRRHTGDVYGVSLYGSPGPQATVLGPNAVAWLPPLIYSVEFIPQVHIPIDSIGVVSAKVGGLLPSGRVFGRHVECDYFQKGHSFLAGGGEQGPQLAVLRGGSRYSINPYMFDVAVVPVTYIRPGTIGVVVARAGQNLPHGQPFGRHVECDYFQDAPAFLGNGGQQGPQLAVLQGGNRYNINPELFDVITQDNVEESRSGLTKDDLKLISLLDGNTGVVVVREGAPSPEGDDLAPRIPGHNRFQLPWVFLMNGGQQGTQTETLPGGADYAINPWFARVVRIPTRELILEWADKDGPDDRYDSALQPIPVTIEGHTLRVHLTQSLRIPAEAAPRLVRQFGEQETADADQFGFVARPAPVKRFVERILGSVVLGYFSAVAAQYRITTFVDSQQRVQADLHDSIRRKLEEWQVIATNTTLVQIAFEDSKFNEMRQTRVAVREEYPLLEQQERNDEVRHRRSLRDLEVERVRREVEVGTEVQVMIRLLGREQVVKERFIGLLTKMGVPSVIATGGDASSIAQYITPTALVDAINRAMSETRDEPGSGTSIAPPPAHPDGTQAEVTARPDDRR</sequence>
<protein>
    <submittedName>
        <fullName evidence="4">SPFH domain-containing protein</fullName>
    </submittedName>
</protein>
<evidence type="ECO:0000256" key="1">
    <source>
        <dbReference type="SAM" id="MobiDB-lite"/>
    </source>
</evidence>
<name>A0ABW1ND57_9ACTN</name>
<feature type="transmembrane region" description="Helical" evidence="2">
    <location>
        <begin position="34"/>
        <end position="52"/>
    </location>
</feature>
<evidence type="ECO:0000259" key="3">
    <source>
        <dbReference type="Pfam" id="PF01145"/>
    </source>
</evidence>
<reference evidence="5" key="1">
    <citation type="journal article" date="2019" name="Int. J. Syst. Evol. Microbiol.">
        <title>The Global Catalogue of Microorganisms (GCM) 10K type strain sequencing project: providing services to taxonomists for standard genome sequencing and annotation.</title>
        <authorList>
            <consortium name="The Broad Institute Genomics Platform"/>
            <consortium name="The Broad Institute Genome Sequencing Center for Infectious Disease"/>
            <person name="Wu L."/>
            <person name="Ma J."/>
        </authorList>
    </citation>
    <scope>NUCLEOTIDE SEQUENCE [LARGE SCALE GENOMIC DNA]</scope>
    <source>
        <strain evidence="5">JCM 30346</strain>
    </source>
</reference>
<keyword evidence="5" id="KW-1185">Reference proteome</keyword>
<gene>
    <name evidence="4" type="ORF">ACFP1K_08700</name>
</gene>
<feature type="region of interest" description="Disordered" evidence="1">
    <location>
        <begin position="606"/>
        <end position="641"/>
    </location>
</feature>